<dbReference type="Pfam" id="PF13439">
    <property type="entry name" value="Glyco_transf_4"/>
    <property type="match status" value="1"/>
</dbReference>
<reference evidence="3 4" key="1">
    <citation type="submission" date="2019-07" db="EMBL/GenBank/DDBJ databases">
        <title>Whole genome shotgun sequence of Acetobacter oeni NBRC 105207.</title>
        <authorList>
            <person name="Hosoyama A."/>
            <person name="Uohara A."/>
            <person name="Ohji S."/>
            <person name="Ichikawa N."/>
        </authorList>
    </citation>
    <scope>NUCLEOTIDE SEQUENCE [LARGE SCALE GENOMIC DNA]</scope>
    <source>
        <strain evidence="3 4">NBRC 105207</strain>
    </source>
</reference>
<evidence type="ECO:0000259" key="2">
    <source>
        <dbReference type="Pfam" id="PF13439"/>
    </source>
</evidence>
<protein>
    <submittedName>
        <fullName evidence="3">Glycosyl transferase family 1</fullName>
    </submittedName>
</protein>
<dbReference type="InterPro" id="IPR050194">
    <property type="entry name" value="Glycosyltransferase_grp1"/>
</dbReference>
<dbReference type="Gene3D" id="3.40.50.2000">
    <property type="entry name" value="Glycogen Phosphorylase B"/>
    <property type="match status" value="2"/>
</dbReference>
<proteinExistence type="predicted"/>
<dbReference type="Pfam" id="PF00534">
    <property type="entry name" value="Glycos_transf_1"/>
    <property type="match status" value="1"/>
</dbReference>
<evidence type="ECO:0000313" key="4">
    <source>
        <dbReference type="Proteomes" id="UP000321746"/>
    </source>
</evidence>
<evidence type="ECO:0000313" key="3">
    <source>
        <dbReference type="EMBL" id="GEN65079.1"/>
    </source>
</evidence>
<sequence length="371" mass="40451">MKMIHKVVHVVVAGDIGGAERLLVDLTTRPAESGAEHCVALMTPNPKLRTYIAASGITIRDRGPVRADPLSYLWRAFGPDDVRWLRTVLTEQCATIVHVHTYASHVIGVRAARSLGLPVVRTEHGVQHYTDPSCALFRSWALRHSDCVVAVSDYVGRFLSRRAPFVADRVRVVRNGVDTCYFAPASSSLSGPFTLALVCRLEPWKQVDLVIRAAARVPGLRVCIAGDGSARAALEMLTQKLGMTDRIVFMGYQSDPRPVIAACDAAINTSRDEPLGLSVIEALAMGRPVVAFDGGGIPEIVHHGVTGWLVRRHNVEALAETLTQVVASRAEAARRGRAACDFVRRECRIETMCEGYANAYESLRGVRHADA</sequence>
<dbReference type="InterPro" id="IPR001296">
    <property type="entry name" value="Glyco_trans_1"/>
</dbReference>
<dbReference type="SUPFAM" id="SSF53756">
    <property type="entry name" value="UDP-Glycosyltransferase/glycogen phosphorylase"/>
    <property type="match status" value="1"/>
</dbReference>
<dbReference type="PANTHER" id="PTHR45947">
    <property type="entry name" value="SULFOQUINOVOSYL TRANSFERASE SQD2"/>
    <property type="match status" value="1"/>
</dbReference>
<name>A0A511XQ97_9PROT</name>
<comment type="caution">
    <text evidence="3">The sequence shown here is derived from an EMBL/GenBank/DDBJ whole genome shotgun (WGS) entry which is preliminary data.</text>
</comment>
<gene>
    <name evidence="3" type="ORF">AOE01nite_33030</name>
</gene>
<dbReference type="EMBL" id="BJYG01000070">
    <property type="protein sequence ID" value="GEN65079.1"/>
    <property type="molecule type" value="Genomic_DNA"/>
</dbReference>
<dbReference type="PANTHER" id="PTHR45947:SF3">
    <property type="entry name" value="SULFOQUINOVOSYL TRANSFERASE SQD2"/>
    <property type="match status" value="1"/>
</dbReference>
<dbReference type="InterPro" id="IPR028098">
    <property type="entry name" value="Glyco_trans_4-like_N"/>
</dbReference>
<evidence type="ECO:0000259" key="1">
    <source>
        <dbReference type="Pfam" id="PF00534"/>
    </source>
</evidence>
<dbReference type="AlphaFoldDB" id="A0A511XQ97"/>
<keyword evidence="4" id="KW-1185">Reference proteome</keyword>
<dbReference type="Proteomes" id="UP000321746">
    <property type="component" value="Unassembled WGS sequence"/>
</dbReference>
<keyword evidence="3" id="KW-0808">Transferase</keyword>
<dbReference type="GO" id="GO:0016757">
    <property type="term" value="F:glycosyltransferase activity"/>
    <property type="evidence" value="ECO:0007669"/>
    <property type="project" value="InterPro"/>
</dbReference>
<feature type="domain" description="Glycosyl transferase family 1" evidence="1">
    <location>
        <begin position="191"/>
        <end position="339"/>
    </location>
</feature>
<feature type="domain" description="Glycosyltransferase subfamily 4-like N-terminal" evidence="2">
    <location>
        <begin position="16"/>
        <end position="179"/>
    </location>
</feature>
<organism evidence="3 4">
    <name type="scientific">Acetobacter oeni</name>
    <dbReference type="NCBI Taxonomy" id="304077"/>
    <lineage>
        <taxon>Bacteria</taxon>
        <taxon>Pseudomonadati</taxon>
        <taxon>Pseudomonadota</taxon>
        <taxon>Alphaproteobacteria</taxon>
        <taxon>Acetobacterales</taxon>
        <taxon>Acetobacteraceae</taxon>
        <taxon>Acetobacter</taxon>
    </lineage>
</organism>
<accession>A0A511XQ97</accession>